<evidence type="ECO:0000256" key="5">
    <source>
        <dbReference type="SAM" id="MobiDB-lite"/>
    </source>
</evidence>
<dbReference type="CDD" id="cd00167">
    <property type="entry name" value="SANT"/>
    <property type="match status" value="1"/>
</dbReference>
<dbReference type="GO" id="GO:0003677">
    <property type="term" value="F:DNA binding"/>
    <property type="evidence" value="ECO:0007669"/>
    <property type="project" value="UniProtKB-KW"/>
</dbReference>
<dbReference type="InterPro" id="IPR001005">
    <property type="entry name" value="SANT/Myb"/>
</dbReference>
<accession>A0AAV9IPN8</accession>
<dbReference type="InterPro" id="IPR017930">
    <property type="entry name" value="Myb_dom"/>
</dbReference>
<feature type="compositionally biased region" description="Basic and acidic residues" evidence="5">
    <location>
        <begin position="7"/>
        <end position="19"/>
    </location>
</feature>
<feature type="domain" description="SANT" evidence="7">
    <location>
        <begin position="100"/>
        <end position="152"/>
    </location>
</feature>
<dbReference type="InterPro" id="IPR006447">
    <property type="entry name" value="Myb_dom_plants"/>
</dbReference>
<dbReference type="InterPro" id="IPR036572">
    <property type="entry name" value="Doublecortin_dom_sf"/>
</dbReference>
<dbReference type="Gene3D" id="1.10.10.60">
    <property type="entry name" value="Homeodomain-like"/>
    <property type="match status" value="1"/>
</dbReference>
<comment type="caution">
    <text evidence="9">The sequence shown here is derived from an EMBL/GenBank/DDBJ whole genome shotgun (WGS) entry which is preliminary data.</text>
</comment>
<dbReference type="PROSITE" id="PS50090">
    <property type="entry name" value="MYB_LIKE"/>
    <property type="match status" value="1"/>
</dbReference>
<dbReference type="Pfam" id="PF00249">
    <property type="entry name" value="Myb_DNA-binding"/>
    <property type="match status" value="1"/>
</dbReference>
<dbReference type="PANTHER" id="PTHR44191:SF62">
    <property type="entry name" value="OS04G0341900 PROTEIN"/>
    <property type="match status" value="1"/>
</dbReference>
<keyword evidence="4" id="KW-0539">Nucleus</keyword>
<dbReference type="NCBIfam" id="TIGR01557">
    <property type="entry name" value="myb_SHAQKYF"/>
    <property type="match status" value="1"/>
</dbReference>
<dbReference type="SUPFAM" id="SSF89837">
    <property type="entry name" value="Doublecortin (DC)"/>
    <property type="match status" value="1"/>
</dbReference>
<evidence type="ECO:0000259" key="8">
    <source>
        <dbReference type="PROSITE" id="PS51294"/>
    </source>
</evidence>
<dbReference type="SUPFAM" id="SSF46689">
    <property type="entry name" value="Homeodomain-like"/>
    <property type="match status" value="1"/>
</dbReference>
<evidence type="ECO:0000313" key="9">
    <source>
        <dbReference type="EMBL" id="KAK4529111.1"/>
    </source>
</evidence>
<dbReference type="PROSITE" id="PS51293">
    <property type="entry name" value="SANT"/>
    <property type="match status" value="1"/>
</dbReference>
<protein>
    <submittedName>
        <fullName evidence="9">Uncharacterized protein</fullName>
    </submittedName>
</protein>
<organism evidence="9 10">
    <name type="scientific">Galdieria yellowstonensis</name>
    <dbReference type="NCBI Taxonomy" id="3028027"/>
    <lineage>
        <taxon>Eukaryota</taxon>
        <taxon>Rhodophyta</taxon>
        <taxon>Bangiophyceae</taxon>
        <taxon>Galdieriales</taxon>
        <taxon>Galdieriaceae</taxon>
        <taxon>Galdieria</taxon>
    </lineage>
</organism>
<dbReference type="InterPro" id="IPR052245">
    <property type="entry name" value="Plant_Stress_Dev_TF"/>
</dbReference>
<dbReference type="GO" id="GO:0009739">
    <property type="term" value="P:response to gibberellin"/>
    <property type="evidence" value="ECO:0007669"/>
    <property type="project" value="TreeGrafter"/>
</dbReference>
<dbReference type="InterPro" id="IPR017884">
    <property type="entry name" value="SANT_dom"/>
</dbReference>
<dbReference type="InterPro" id="IPR009057">
    <property type="entry name" value="Homeodomain-like_sf"/>
</dbReference>
<sequence>MTGCWDNFRESSLEDKEQFPQDEESLGEQVIFINGIAYNSRGFRVCGAKNQRGGYCARFGQCPFHKQKEETTRNVPNNCSEYSGPFFTDKLFPLQSSSRKFKNAWKLDEHQRFLVALKKFGHGNWIQIADYVGTRSASQCQSHAQKYYLRKRKLSSRANLKRSIFDMIDEDSLVVSCTGEEDIPKSESSTEVPKESLPSRHRSRHKSSPGDSSGKEKMYNHLSNKCSELSLHNSQESCQVRIFRNGDFSHGVEMELPSNLTSFFMKAAQLLGMNVATKAYTRSGFEISSLHQICPGDILWISNGEEFIFPSPV</sequence>
<evidence type="ECO:0000256" key="4">
    <source>
        <dbReference type="ARBA" id="ARBA00023242"/>
    </source>
</evidence>
<feature type="region of interest" description="Disordered" evidence="5">
    <location>
        <begin position="1"/>
        <end position="22"/>
    </location>
</feature>
<dbReference type="PROSITE" id="PS51294">
    <property type="entry name" value="HTH_MYB"/>
    <property type="match status" value="1"/>
</dbReference>
<feature type="region of interest" description="Disordered" evidence="5">
    <location>
        <begin position="179"/>
        <end position="218"/>
    </location>
</feature>
<name>A0AAV9IPN8_9RHOD</name>
<reference evidence="9 10" key="1">
    <citation type="submission" date="2022-07" db="EMBL/GenBank/DDBJ databases">
        <title>Genome-wide signatures of adaptation to extreme environments.</title>
        <authorList>
            <person name="Cho C.H."/>
            <person name="Yoon H.S."/>
        </authorList>
    </citation>
    <scope>NUCLEOTIDE SEQUENCE [LARGE SCALE GENOMIC DNA]</scope>
    <source>
        <strain evidence="9 10">108.79 E11</strain>
    </source>
</reference>
<evidence type="ECO:0000256" key="1">
    <source>
        <dbReference type="ARBA" id="ARBA00023015"/>
    </source>
</evidence>
<dbReference type="AlphaFoldDB" id="A0AAV9IPN8"/>
<dbReference type="GO" id="GO:0006355">
    <property type="term" value="P:regulation of DNA-templated transcription"/>
    <property type="evidence" value="ECO:0007669"/>
    <property type="project" value="UniProtKB-ARBA"/>
</dbReference>
<evidence type="ECO:0000259" key="6">
    <source>
        <dbReference type="PROSITE" id="PS50090"/>
    </source>
</evidence>
<dbReference type="EMBL" id="JANCYU010000075">
    <property type="protein sequence ID" value="KAK4529111.1"/>
    <property type="molecule type" value="Genomic_DNA"/>
</dbReference>
<dbReference type="SMART" id="SM00717">
    <property type="entry name" value="SANT"/>
    <property type="match status" value="1"/>
</dbReference>
<proteinExistence type="predicted"/>
<keyword evidence="3" id="KW-0804">Transcription</keyword>
<evidence type="ECO:0000313" key="10">
    <source>
        <dbReference type="Proteomes" id="UP001300502"/>
    </source>
</evidence>
<dbReference type="GO" id="GO:0035556">
    <property type="term" value="P:intracellular signal transduction"/>
    <property type="evidence" value="ECO:0007669"/>
    <property type="project" value="InterPro"/>
</dbReference>
<dbReference type="PANTHER" id="PTHR44191">
    <property type="entry name" value="TRANSCRIPTION FACTOR KUA1"/>
    <property type="match status" value="1"/>
</dbReference>
<keyword evidence="2" id="KW-0238">DNA-binding</keyword>
<evidence type="ECO:0000259" key="7">
    <source>
        <dbReference type="PROSITE" id="PS51293"/>
    </source>
</evidence>
<dbReference type="Proteomes" id="UP001300502">
    <property type="component" value="Unassembled WGS sequence"/>
</dbReference>
<feature type="domain" description="Myb-like" evidence="6">
    <location>
        <begin position="97"/>
        <end position="148"/>
    </location>
</feature>
<feature type="domain" description="HTH myb-type" evidence="8">
    <location>
        <begin position="97"/>
        <end position="152"/>
    </location>
</feature>
<keyword evidence="1" id="KW-0805">Transcription regulation</keyword>
<evidence type="ECO:0000256" key="2">
    <source>
        <dbReference type="ARBA" id="ARBA00023125"/>
    </source>
</evidence>
<evidence type="ECO:0000256" key="3">
    <source>
        <dbReference type="ARBA" id="ARBA00023163"/>
    </source>
</evidence>
<gene>
    <name evidence="9" type="ORF">GAYE_SCF7681MG7063</name>
</gene>
<dbReference type="GO" id="GO:0009723">
    <property type="term" value="P:response to ethylene"/>
    <property type="evidence" value="ECO:0007669"/>
    <property type="project" value="TreeGrafter"/>
</dbReference>
<keyword evidence="10" id="KW-1185">Reference proteome</keyword>